<sequence>MRITKISGPQPAEVVEKGWSHGRLPISENVEWEEFAKFWDDLPRDEYVQKSHGTTRHRRIGHLLARGGQDAGVTLERAPHGAFFQSSEINSVYGGQKRTFPPITDAAYDNLVFRAAVESDLHVVRRLEGDRPTWLVTVHMIRILASGDAASAPAPEGRHTDGHDYVIMHLINRRHCLGGLSRVYRKGGDRPALEHTLLEPMETLIVDDRTMEHEVSPIRPADGGVAVRDMMIIDFDRVTPGG</sequence>
<dbReference type="InterPro" id="IPR018724">
    <property type="entry name" value="2OG-Fe_dioxygenase"/>
</dbReference>
<dbReference type="Proteomes" id="UP000645217">
    <property type="component" value="Unassembled WGS sequence"/>
</dbReference>
<keyword evidence="2" id="KW-1185">Reference proteome</keyword>
<comment type="caution">
    <text evidence="1">The sequence shown here is derived from an EMBL/GenBank/DDBJ whole genome shotgun (WGS) entry which is preliminary data.</text>
</comment>
<evidence type="ECO:0000313" key="1">
    <source>
        <dbReference type="EMBL" id="GGL05910.1"/>
    </source>
</evidence>
<name>A0A917RGI1_9ACTN</name>
<dbReference type="GO" id="GO:0051213">
    <property type="term" value="F:dioxygenase activity"/>
    <property type="evidence" value="ECO:0007669"/>
    <property type="project" value="InterPro"/>
</dbReference>
<dbReference type="EMBL" id="BMNT01000034">
    <property type="protein sequence ID" value="GGL05910.1"/>
    <property type="molecule type" value="Genomic_DNA"/>
</dbReference>
<dbReference type="Pfam" id="PF10014">
    <property type="entry name" value="2OG-Fe_Oxy_2"/>
    <property type="match status" value="1"/>
</dbReference>
<evidence type="ECO:0008006" key="3">
    <source>
        <dbReference type="Google" id="ProtNLM"/>
    </source>
</evidence>
<organism evidence="1 2">
    <name type="scientific">Sphaerisporangium melleum</name>
    <dbReference type="NCBI Taxonomy" id="321316"/>
    <lineage>
        <taxon>Bacteria</taxon>
        <taxon>Bacillati</taxon>
        <taxon>Actinomycetota</taxon>
        <taxon>Actinomycetes</taxon>
        <taxon>Streptosporangiales</taxon>
        <taxon>Streptosporangiaceae</taxon>
        <taxon>Sphaerisporangium</taxon>
    </lineage>
</organism>
<proteinExistence type="predicted"/>
<reference evidence="1" key="1">
    <citation type="journal article" date="2014" name="Int. J. Syst. Evol. Microbiol.">
        <title>Complete genome sequence of Corynebacterium casei LMG S-19264T (=DSM 44701T), isolated from a smear-ripened cheese.</title>
        <authorList>
            <consortium name="US DOE Joint Genome Institute (JGI-PGF)"/>
            <person name="Walter F."/>
            <person name="Albersmeier A."/>
            <person name="Kalinowski J."/>
            <person name="Ruckert C."/>
        </authorList>
    </citation>
    <scope>NUCLEOTIDE SEQUENCE</scope>
    <source>
        <strain evidence="1">JCM 13064</strain>
    </source>
</reference>
<protein>
    <recommendedName>
        <fullName evidence="3">2OG-Fe dioxygenase family protein</fullName>
    </recommendedName>
</protein>
<reference evidence="1" key="2">
    <citation type="submission" date="2020-09" db="EMBL/GenBank/DDBJ databases">
        <authorList>
            <person name="Sun Q."/>
            <person name="Ohkuma M."/>
        </authorList>
    </citation>
    <scope>NUCLEOTIDE SEQUENCE</scope>
    <source>
        <strain evidence="1">JCM 13064</strain>
    </source>
</reference>
<evidence type="ECO:0000313" key="2">
    <source>
        <dbReference type="Proteomes" id="UP000645217"/>
    </source>
</evidence>
<dbReference type="Gene3D" id="2.60.120.620">
    <property type="entry name" value="q2cbj1_9rhob like domain"/>
    <property type="match status" value="1"/>
</dbReference>
<gene>
    <name evidence="1" type="ORF">GCM10007964_55230</name>
</gene>
<accession>A0A917RGI1</accession>
<dbReference type="AlphaFoldDB" id="A0A917RGI1"/>